<evidence type="ECO:0000313" key="5">
    <source>
        <dbReference type="Proteomes" id="UP000323824"/>
    </source>
</evidence>
<dbReference type="OrthoDB" id="9803297at2"/>
<reference evidence="4 5" key="1">
    <citation type="submission" date="2019-02" db="EMBL/GenBank/DDBJ databases">
        <authorList>
            <person name="Fomenkov A."/>
            <person name="Dubinina G."/>
            <person name="Grabovich M."/>
            <person name="Vincze T."/>
            <person name="Roberts R.J."/>
        </authorList>
    </citation>
    <scope>NUCLEOTIDE SEQUENCE [LARGE SCALE GENOMIC DNA]</scope>
    <source>
        <strain evidence="4 5">P</strain>
    </source>
</reference>
<dbReference type="AlphaFoldDB" id="A0A5C1QGV7"/>
<dbReference type="InterPro" id="IPR006096">
    <property type="entry name" value="Glu/Leu/Phe/Val/Trp_DH_C"/>
</dbReference>
<dbReference type="KEGG" id="sper:EW093_12355"/>
<dbReference type="PROSITE" id="PS00074">
    <property type="entry name" value="GLFV_DEHYDROGENASE"/>
    <property type="match status" value="1"/>
</dbReference>
<dbReference type="Pfam" id="PF00208">
    <property type="entry name" value="ELFV_dehydrog"/>
    <property type="match status" value="1"/>
</dbReference>
<dbReference type="GO" id="GO:0006538">
    <property type="term" value="P:L-glutamate catabolic process"/>
    <property type="evidence" value="ECO:0007669"/>
    <property type="project" value="TreeGrafter"/>
</dbReference>
<dbReference type="Gene3D" id="3.40.50.10860">
    <property type="entry name" value="Leucine Dehydrogenase, chain A, domain 1"/>
    <property type="match status" value="1"/>
</dbReference>
<dbReference type="EMBL" id="CP035807">
    <property type="protein sequence ID" value="QEN05472.1"/>
    <property type="molecule type" value="Genomic_DNA"/>
</dbReference>
<evidence type="ECO:0000313" key="4">
    <source>
        <dbReference type="EMBL" id="QEN05472.1"/>
    </source>
</evidence>
<dbReference type="GO" id="GO:0004352">
    <property type="term" value="F:glutamate dehydrogenase (NAD+) activity"/>
    <property type="evidence" value="ECO:0007669"/>
    <property type="project" value="TreeGrafter"/>
</dbReference>
<reference evidence="4 5" key="2">
    <citation type="submission" date="2019-09" db="EMBL/GenBank/DDBJ databases">
        <title>Complete Genome Sequence and Methylome Analysis of free living Spirochaetas.</title>
        <authorList>
            <person name="Leshcheva N."/>
            <person name="Mikheeva N."/>
        </authorList>
    </citation>
    <scope>NUCLEOTIDE SEQUENCE [LARGE SCALE GENOMIC DNA]</scope>
    <source>
        <strain evidence="4 5">P</strain>
    </source>
</reference>
<accession>A0A5C1QGV7</accession>
<evidence type="ECO:0000259" key="3">
    <source>
        <dbReference type="SMART" id="SM00839"/>
    </source>
</evidence>
<dbReference type="RefSeq" id="WP_149568710.1">
    <property type="nucleotide sequence ID" value="NZ_CP035807.1"/>
</dbReference>
<keyword evidence="2" id="KW-0560">Oxidoreductase</keyword>
<dbReference type="InterPro" id="IPR036291">
    <property type="entry name" value="NAD(P)-bd_dom_sf"/>
</dbReference>
<feature type="domain" description="Glutamate/phenylalanine/leucine/valine/L-tryptophan dehydrogenase C-terminal" evidence="3">
    <location>
        <begin position="635"/>
        <end position="907"/>
    </location>
</feature>
<protein>
    <submittedName>
        <fullName evidence="4">Glu/Leu/Phe/Val dehydrogenase</fullName>
    </submittedName>
</protein>
<evidence type="ECO:0000256" key="2">
    <source>
        <dbReference type="ARBA" id="ARBA00023002"/>
    </source>
</evidence>
<dbReference type="PANTHER" id="PTHR11606:SF13">
    <property type="entry name" value="GLUTAMATE DEHYDROGENASE 1, MITOCHONDRIAL"/>
    <property type="match status" value="1"/>
</dbReference>
<dbReference type="Proteomes" id="UP000323824">
    <property type="component" value="Chromosome"/>
</dbReference>
<keyword evidence="5" id="KW-1185">Reference proteome</keyword>
<comment type="similarity">
    <text evidence="1">Belongs to the Glu/Leu/Phe/Val dehydrogenases family.</text>
</comment>
<dbReference type="InterPro" id="IPR006097">
    <property type="entry name" value="Glu/Leu/Phe/Val/Trp_DH_dimer"/>
</dbReference>
<dbReference type="SUPFAM" id="SSF53223">
    <property type="entry name" value="Aminoacid dehydrogenase-like, N-terminal domain"/>
    <property type="match status" value="1"/>
</dbReference>
<dbReference type="Pfam" id="PF02812">
    <property type="entry name" value="ELFV_dehydrog_N"/>
    <property type="match status" value="1"/>
</dbReference>
<dbReference type="InterPro" id="IPR033524">
    <property type="entry name" value="Glu/Leu/Phe/Val_DH_AS"/>
</dbReference>
<sequence length="952" mass="107517">MIKRELRQKIGLILENDYKMDIGTADKILEMFFSQDYMPRWYFYSNSPNTIARHIFLYTQLLNANSRYLEDVDDNGKTITYFVNVGRDTPGRLERLIEENLDMNIGSFDAEYTRSGISIVSITKRGRSDFKVPEELWLSIKDMLKSGEKLSKDRGFKYGLDFLNSIQLDYLTEEVTAHSPGVRLFRHMNYYEMARASDSLVVYKDFAAKKIGDKKEDEDEKRLALIIKNPVDTWVITMLKEIEKFDISMNRVYYDLIDGDESVGILSIYMDPLSDIEELTKSINSVEVSTKNDGDNRTEFKERIDTIIRALTTLDSKEQDFKNAVESLALLCKDNSDINKDGEYNNFYLNSVSDFFKAAQFLGVSENMEILSLLLGYETLDEFFVSCRQDDKTKNKPGFRAKHNSARGPSKGGLRIDSIVRYDEVAALSFMMTWKCARSKILFGGGKGGLKLNPRDFSENKMDFFDTLSNFGRSIFAVTGPTKDVPAGDVGCGAKEIGHLFEGFKSALRDLSLLAYGVKKGVALIGNNLISVEEARRILYENFDIDYLDRDVLKELSTTEKYLNLVTAAQITGKPKMGIEARTGATGRGLCYSILQTVTNLYLDGKWEASTALTPKEIELLCLLQSINENKLIESDPKPLISTDQWSILETEIYPKLFRGKRVIVQGSGKVGSSIMSELNKYGVNLVGVADAGGAILGDNLDLSEILKEVSGSNRSIIECKNGVKKQILGPREGSVILTEVCDILIPAALENAITQNNAYNIKALVVACGSNGPCTSKAEEILNSKNITVIYDFLANGAGVTASYFEWLRNLNDRFKYEAEAIKKVEYSLDIMDKYIMPEFSERIKRILIEEEGAWTTREWNLLLRDIIFSEINEDYTFSANNGVSMKTAGFVNSSLRVLTATIIKMDSAQRDVIWKNIPNKSKKLLRSYFDHPETELFSDNMDEIKKELFS</sequence>
<dbReference type="SUPFAM" id="SSF51735">
    <property type="entry name" value="NAD(P)-binding Rossmann-fold domains"/>
    <property type="match status" value="1"/>
</dbReference>
<dbReference type="PANTHER" id="PTHR11606">
    <property type="entry name" value="GLUTAMATE DEHYDROGENASE"/>
    <property type="match status" value="1"/>
</dbReference>
<evidence type="ECO:0000256" key="1">
    <source>
        <dbReference type="ARBA" id="ARBA00006382"/>
    </source>
</evidence>
<organism evidence="4 5">
    <name type="scientific">Thiospirochaeta perfilievii</name>
    <dbReference type="NCBI Taxonomy" id="252967"/>
    <lineage>
        <taxon>Bacteria</taxon>
        <taxon>Pseudomonadati</taxon>
        <taxon>Spirochaetota</taxon>
        <taxon>Spirochaetia</taxon>
        <taxon>Spirochaetales</taxon>
        <taxon>Spirochaetaceae</taxon>
        <taxon>Thiospirochaeta</taxon>
    </lineage>
</organism>
<dbReference type="Gene3D" id="3.40.50.720">
    <property type="entry name" value="NAD(P)-binding Rossmann-like Domain"/>
    <property type="match status" value="1"/>
</dbReference>
<dbReference type="SMART" id="SM00839">
    <property type="entry name" value="ELFV_dehydrog"/>
    <property type="match status" value="1"/>
</dbReference>
<proteinExistence type="inferred from homology"/>
<name>A0A5C1QGV7_9SPIO</name>
<gene>
    <name evidence="4" type="ORF">EW093_12355</name>
</gene>
<dbReference type="InterPro" id="IPR046346">
    <property type="entry name" value="Aminoacid_DH-like_N_sf"/>
</dbReference>